<proteinExistence type="inferred from homology"/>
<gene>
    <name evidence="5" type="ORF">HLB44_12025</name>
</gene>
<dbReference type="PANTHER" id="PTHR30483:SF37">
    <property type="entry name" value="ABC TRANSPORTER SUBSTRATE-BINDING PROTEIN"/>
    <property type="match status" value="1"/>
</dbReference>
<organism evidence="5 6">
    <name type="scientific">Pseudaquabacterium terrae</name>
    <dbReference type="NCBI Taxonomy" id="2732868"/>
    <lineage>
        <taxon>Bacteria</taxon>
        <taxon>Pseudomonadati</taxon>
        <taxon>Pseudomonadota</taxon>
        <taxon>Betaproteobacteria</taxon>
        <taxon>Burkholderiales</taxon>
        <taxon>Sphaerotilaceae</taxon>
        <taxon>Pseudaquabacterium</taxon>
    </lineage>
</organism>
<evidence type="ECO:0000313" key="5">
    <source>
        <dbReference type="EMBL" id="NRF67714.1"/>
    </source>
</evidence>
<feature type="chain" id="PRO_5045382458" evidence="3">
    <location>
        <begin position="32"/>
        <end position="412"/>
    </location>
</feature>
<dbReference type="CDD" id="cd06338">
    <property type="entry name" value="PBP1_ABC_ligand_binding-like"/>
    <property type="match status" value="1"/>
</dbReference>
<evidence type="ECO:0000256" key="1">
    <source>
        <dbReference type="ARBA" id="ARBA00010062"/>
    </source>
</evidence>
<dbReference type="Gene3D" id="3.40.50.2300">
    <property type="match status" value="2"/>
</dbReference>
<comment type="similarity">
    <text evidence="1">Belongs to the leucine-binding protein family.</text>
</comment>
<dbReference type="EMBL" id="JABRWJ010000003">
    <property type="protein sequence ID" value="NRF67714.1"/>
    <property type="molecule type" value="Genomic_DNA"/>
</dbReference>
<dbReference type="InterPro" id="IPR028081">
    <property type="entry name" value="Leu-bd"/>
</dbReference>
<comment type="caution">
    <text evidence="5">The sequence shown here is derived from an EMBL/GenBank/DDBJ whole genome shotgun (WGS) entry which is preliminary data.</text>
</comment>
<dbReference type="Proteomes" id="UP000737171">
    <property type="component" value="Unassembled WGS sequence"/>
</dbReference>
<sequence>MSTKPWPRLPHAAAVAFAALATAVAASLATAQEVPTSVRIGWSLAKSGPNAALTDVTIRPNYDMWVKEVNAAGGLMLKAHGKRVPIEVVEYDDRSNTEETVRALERLITQDKVHFVLPPAGTAANIAAAPTFAKHGLPLLGTTVQTERAPELSKRWPNLFFLLGDNRRYADALMNLLEAARKAGRIGDKVAMIHVADAFGVENASAARKQALEHGFKLVVDKSYPPGSQDLSPLLNEIKAQAPDVFIAFSYPPDTVLLSDQARVAGLNTKVFFTGIGTQFPFFRAKYGAGAEGQMGFGGIDGDSPRMKDYLARFKAANGKDAENWASPVTYASLQVLQQAIERVGTLDREAVLKDIRSGSFDTVLGTIRLGNPVLNGATFMIGQWQNGVFQGIAPESKPGAKPPLIPKPAWQ</sequence>
<dbReference type="InterPro" id="IPR028082">
    <property type="entry name" value="Peripla_BP_I"/>
</dbReference>
<evidence type="ECO:0000313" key="6">
    <source>
        <dbReference type="Proteomes" id="UP000737171"/>
    </source>
</evidence>
<evidence type="ECO:0000256" key="2">
    <source>
        <dbReference type="ARBA" id="ARBA00022729"/>
    </source>
</evidence>
<feature type="signal peptide" evidence="3">
    <location>
        <begin position="1"/>
        <end position="31"/>
    </location>
</feature>
<keyword evidence="2 3" id="KW-0732">Signal</keyword>
<dbReference type="SUPFAM" id="SSF53822">
    <property type="entry name" value="Periplasmic binding protein-like I"/>
    <property type="match status" value="1"/>
</dbReference>
<keyword evidence="6" id="KW-1185">Reference proteome</keyword>
<accession>A0ABX2EGG9</accession>
<dbReference type="PANTHER" id="PTHR30483">
    <property type="entry name" value="LEUCINE-SPECIFIC-BINDING PROTEIN"/>
    <property type="match status" value="1"/>
</dbReference>
<evidence type="ECO:0000259" key="4">
    <source>
        <dbReference type="Pfam" id="PF13458"/>
    </source>
</evidence>
<name>A0ABX2EGG9_9BURK</name>
<protein>
    <submittedName>
        <fullName evidence="5">Amino acid ABC transporter substrate-binding protein</fullName>
    </submittedName>
</protein>
<dbReference type="InterPro" id="IPR051010">
    <property type="entry name" value="BCAA_transport"/>
</dbReference>
<dbReference type="Pfam" id="PF13458">
    <property type="entry name" value="Peripla_BP_6"/>
    <property type="match status" value="1"/>
</dbReference>
<reference evidence="5 6" key="1">
    <citation type="submission" date="2020-05" db="EMBL/GenBank/DDBJ databases">
        <title>Aquincola sp. isolate from soil.</title>
        <authorList>
            <person name="Han J."/>
            <person name="Kim D.-U."/>
        </authorList>
    </citation>
    <scope>NUCLEOTIDE SEQUENCE [LARGE SCALE GENOMIC DNA]</scope>
    <source>
        <strain evidence="5 6">S2</strain>
    </source>
</reference>
<evidence type="ECO:0000256" key="3">
    <source>
        <dbReference type="SAM" id="SignalP"/>
    </source>
</evidence>
<dbReference type="RefSeq" id="WP_173122807.1">
    <property type="nucleotide sequence ID" value="NZ_JABRWJ010000003.1"/>
</dbReference>
<feature type="domain" description="Leucine-binding protein" evidence="4">
    <location>
        <begin position="37"/>
        <end position="370"/>
    </location>
</feature>